<reference evidence="2" key="1">
    <citation type="journal article" date="2011" name="PLoS Biol.">
        <title>Gene gain and loss during evolution of obligate parasitism in the white rust pathogen of Arabidopsis thaliana.</title>
        <authorList>
            <person name="Kemen E."/>
            <person name="Gardiner A."/>
            <person name="Schultz-Larsen T."/>
            <person name="Kemen A.C."/>
            <person name="Balmuth A.L."/>
            <person name="Robert-Seilaniantz A."/>
            <person name="Bailey K."/>
            <person name="Holub E."/>
            <person name="Studholme D.J."/>
            <person name="Maclean D."/>
            <person name="Jones J.D."/>
        </authorList>
    </citation>
    <scope>NUCLEOTIDE SEQUENCE</scope>
</reference>
<reference evidence="2" key="2">
    <citation type="submission" date="2011-02" db="EMBL/GenBank/DDBJ databases">
        <authorList>
            <person name="MacLean D."/>
        </authorList>
    </citation>
    <scope>NUCLEOTIDE SEQUENCE</scope>
</reference>
<protein>
    <submittedName>
        <fullName evidence="2">AlNc14C161G7772 protein</fullName>
    </submittedName>
</protein>
<dbReference type="HOGENOM" id="CLU_1417495_0_0_1"/>
<name>F0WMT6_9STRA</name>
<gene>
    <name evidence="2" type="primary">AlNc14C161G7772</name>
    <name evidence="2" type="ORF">ALNC14_087640</name>
</gene>
<dbReference type="EMBL" id="FR824206">
    <property type="protein sequence ID" value="CCA22621.1"/>
    <property type="molecule type" value="Genomic_DNA"/>
</dbReference>
<sequence length="192" mass="22157">MLEGNFPQHFQNLHHHDAGSTLFANDAVATFSKYLGSEEKPVGRLNKWAVEQQKRLEGDETILVVIRPLKSKSKPYLNRFVLISGFLPIGFGWRSQRRSDEHPEPVLDCEIREEDSKRYEECIEFLEGQLGATASLKQEIKKLTNEVESLRKHMDEVVESMKNTQPPERYDEAKGKDYDDSEDYEDKDTGLP</sequence>
<evidence type="ECO:0000256" key="1">
    <source>
        <dbReference type="SAM" id="MobiDB-lite"/>
    </source>
</evidence>
<feature type="region of interest" description="Disordered" evidence="1">
    <location>
        <begin position="154"/>
        <end position="192"/>
    </location>
</feature>
<proteinExistence type="predicted"/>
<organism evidence="2">
    <name type="scientific">Albugo laibachii Nc14</name>
    <dbReference type="NCBI Taxonomy" id="890382"/>
    <lineage>
        <taxon>Eukaryota</taxon>
        <taxon>Sar</taxon>
        <taxon>Stramenopiles</taxon>
        <taxon>Oomycota</taxon>
        <taxon>Peronosporomycetes</taxon>
        <taxon>Albuginales</taxon>
        <taxon>Albuginaceae</taxon>
        <taxon>Albugo</taxon>
    </lineage>
</organism>
<dbReference type="AlphaFoldDB" id="F0WMT6"/>
<feature type="compositionally biased region" description="Basic and acidic residues" evidence="1">
    <location>
        <begin position="168"/>
        <end position="178"/>
    </location>
</feature>
<evidence type="ECO:0000313" key="2">
    <source>
        <dbReference type="EMBL" id="CCA22621.1"/>
    </source>
</evidence>
<accession>F0WMT6</accession>